<dbReference type="Proteomes" id="UP000222106">
    <property type="component" value="Unassembled WGS sequence"/>
</dbReference>
<dbReference type="AlphaFoldDB" id="A0A2A9EQV8"/>
<organism evidence="3 4">
    <name type="scientific">Georgenia soli</name>
    <dbReference type="NCBI Taxonomy" id="638953"/>
    <lineage>
        <taxon>Bacteria</taxon>
        <taxon>Bacillati</taxon>
        <taxon>Actinomycetota</taxon>
        <taxon>Actinomycetes</taxon>
        <taxon>Micrococcales</taxon>
        <taxon>Bogoriellaceae</taxon>
        <taxon>Georgenia</taxon>
    </lineage>
</organism>
<evidence type="ECO:0000259" key="2">
    <source>
        <dbReference type="Pfam" id="PF08327"/>
    </source>
</evidence>
<dbReference type="Pfam" id="PF08327">
    <property type="entry name" value="AHSA1"/>
    <property type="match status" value="1"/>
</dbReference>
<feature type="domain" description="Activator of Hsp90 ATPase homologue 1/2-like C-terminal" evidence="2">
    <location>
        <begin position="27"/>
        <end position="159"/>
    </location>
</feature>
<dbReference type="CDD" id="cd07826">
    <property type="entry name" value="SRPBCC_CalC_Aha1-like_9"/>
    <property type="match status" value="1"/>
</dbReference>
<dbReference type="Gene3D" id="3.30.530.20">
    <property type="match status" value="1"/>
</dbReference>
<gene>
    <name evidence="3" type="ORF">ATJ97_3521</name>
</gene>
<keyword evidence="4" id="KW-1185">Reference proteome</keyword>
<dbReference type="SUPFAM" id="SSF55961">
    <property type="entry name" value="Bet v1-like"/>
    <property type="match status" value="1"/>
</dbReference>
<evidence type="ECO:0000313" key="4">
    <source>
        <dbReference type="Proteomes" id="UP000222106"/>
    </source>
</evidence>
<evidence type="ECO:0000313" key="3">
    <source>
        <dbReference type="EMBL" id="PFG40976.1"/>
    </source>
</evidence>
<dbReference type="RefSeq" id="WP_425432772.1">
    <property type="nucleotide sequence ID" value="NZ_PDJI01000004.1"/>
</dbReference>
<reference evidence="3 4" key="1">
    <citation type="submission" date="2017-10" db="EMBL/GenBank/DDBJ databases">
        <title>Sequencing the genomes of 1000 actinobacteria strains.</title>
        <authorList>
            <person name="Klenk H.-P."/>
        </authorList>
    </citation>
    <scope>NUCLEOTIDE SEQUENCE [LARGE SCALE GENOMIC DNA]</scope>
    <source>
        <strain evidence="3 4">DSM 21838</strain>
    </source>
</reference>
<dbReference type="InterPro" id="IPR013538">
    <property type="entry name" value="ASHA1/2-like_C"/>
</dbReference>
<name>A0A2A9EQV8_9MICO</name>
<protein>
    <submittedName>
        <fullName evidence="3">Uncharacterized protein YndB with AHSA1/START domain</fullName>
    </submittedName>
</protein>
<sequence length="164" mass="18625">MNKALRNDLHVSAPEGLPFIDFEREFDFPVADVFRAHADPDLVARWLGPRGLKMEMDHYDFRTGGTYRYIHTGPDGVPYEFSGVFHTVRENEFAIQTFEFGGYPDVVSIEFLTFTDLGDGRCRLSGHAVYPSMEARDGMVSSGMEQGMGEGYERLEELLRERSA</sequence>
<dbReference type="InterPro" id="IPR023393">
    <property type="entry name" value="START-like_dom_sf"/>
</dbReference>
<accession>A0A2A9EQV8</accession>
<comment type="similarity">
    <text evidence="1">Belongs to the AHA1 family.</text>
</comment>
<comment type="caution">
    <text evidence="3">The sequence shown here is derived from an EMBL/GenBank/DDBJ whole genome shotgun (WGS) entry which is preliminary data.</text>
</comment>
<evidence type="ECO:0000256" key="1">
    <source>
        <dbReference type="ARBA" id="ARBA00006817"/>
    </source>
</evidence>
<dbReference type="EMBL" id="PDJI01000004">
    <property type="protein sequence ID" value="PFG40976.1"/>
    <property type="molecule type" value="Genomic_DNA"/>
</dbReference>
<proteinExistence type="inferred from homology"/>